<comment type="caution">
    <text evidence="2">The sequence shown here is derived from an EMBL/GenBank/DDBJ whole genome shotgun (WGS) entry which is preliminary data.</text>
</comment>
<dbReference type="Proteomes" id="UP001221413">
    <property type="component" value="Unassembled WGS sequence"/>
</dbReference>
<accession>A0AAD6NK40</accession>
<dbReference type="AlphaFoldDB" id="A0AAD6NK40"/>
<organism evidence="2 3">
    <name type="scientific">Drechslerella dactyloides</name>
    <name type="common">Nematode-trapping fungus</name>
    <name type="synonym">Arthrobotrys dactyloides</name>
    <dbReference type="NCBI Taxonomy" id="74499"/>
    <lineage>
        <taxon>Eukaryota</taxon>
        <taxon>Fungi</taxon>
        <taxon>Dikarya</taxon>
        <taxon>Ascomycota</taxon>
        <taxon>Pezizomycotina</taxon>
        <taxon>Orbiliomycetes</taxon>
        <taxon>Orbiliales</taxon>
        <taxon>Orbiliaceae</taxon>
        <taxon>Drechslerella</taxon>
    </lineage>
</organism>
<feature type="compositionally biased region" description="Basic and acidic residues" evidence="1">
    <location>
        <begin position="197"/>
        <end position="220"/>
    </location>
</feature>
<evidence type="ECO:0000313" key="3">
    <source>
        <dbReference type="Proteomes" id="UP001221413"/>
    </source>
</evidence>
<gene>
    <name evidence="2" type="ORF">Dda_5326</name>
</gene>
<dbReference type="EMBL" id="JAQGDS010000006">
    <property type="protein sequence ID" value="KAJ6259688.1"/>
    <property type="molecule type" value="Genomic_DNA"/>
</dbReference>
<name>A0AAD6NK40_DREDA</name>
<keyword evidence="3" id="KW-1185">Reference proteome</keyword>
<evidence type="ECO:0000256" key="1">
    <source>
        <dbReference type="SAM" id="MobiDB-lite"/>
    </source>
</evidence>
<feature type="region of interest" description="Disordered" evidence="1">
    <location>
        <begin position="191"/>
        <end position="220"/>
    </location>
</feature>
<protein>
    <submittedName>
        <fullName evidence="2">Uncharacterized protein</fullName>
    </submittedName>
</protein>
<proteinExistence type="predicted"/>
<sequence>MSLAEDHEIFHEPFFRSLVVLITEIIDSLNCLEKWISERSAFLEEADEILKDIPIEVQRALESHNDESMSIEALRQHFEDTLVGITKGYNKHKQQLRDRHREILTLRRQLVVLGRRQEGKLSIVMATLPKYFWKSSDPMRQALEIGDAVKKCKRKLARQADNMKSVEGFTRVVEAGIWNCRQLLRRRTVDEADDELEGKADDRDSPLKKEEGNKQGMDRRVLAPVEFTSDHFV</sequence>
<evidence type="ECO:0000313" key="2">
    <source>
        <dbReference type="EMBL" id="KAJ6259688.1"/>
    </source>
</evidence>
<reference evidence="2" key="1">
    <citation type="submission" date="2023-01" db="EMBL/GenBank/DDBJ databases">
        <title>The chitinases involved in constricting ring structure development in the nematode-trapping fungus Drechslerella dactyloides.</title>
        <authorList>
            <person name="Wang R."/>
            <person name="Zhang L."/>
            <person name="Tang P."/>
            <person name="Li S."/>
            <person name="Liang L."/>
        </authorList>
    </citation>
    <scope>NUCLEOTIDE SEQUENCE</scope>
    <source>
        <strain evidence="2">YMF1.00031</strain>
    </source>
</reference>